<reference evidence="6" key="1">
    <citation type="journal article" date="2012" name="Nat. Biotechnol.">
        <title>Reference genome sequence of the model plant Setaria.</title>
        <authorList>
            <person name="Bennetzen J.L."/>
            <person name="Schmutz J."/>
            <person name="Wang H."/>
            <person name="Percifield R."/>
            <person name="Hawkins J."/>
            <person name="Pontaroli A.C."/>
            <person name="Estep M."/>
            <person name="Feng L."/>
            <person name="Vaughn J.N."/>
            <person name="Grimwood J."/>
            <person name="Jenkins J."/>
            <person name="Barry K."/>
            <person name="Lindquist E."/>
            <person name="Hellsten U."/>
            <person name="Deshpande S."/>
            <person name="Wang X."/>
            <person name="Wu X."/>
            <person name="Mitros T."/>
            <person name="Triplett J."/>
            <person name="Yang X."/>
            <person name="Ye C.Y."/>
            <person name="Mauro-Herrera M."/>
            <person name="Wang L."/>
            <person name="Li P."/>
            <person name="Sharma M."/>
            <person name="Sharma R."/>
            <person name="Ronald P.C."/>
            <person name="Panaud O."/>
            <person name="Kellogg E.A."/>
            <person name="Brutnell T.P."/>
            <person name="Doust A.N."/>
            <person name="Tuskan G.A."/>
            <person name="Rokhsar D."/>
            <person name="Devos K.M."/>
        </authorList>
    </citation>
    <scope>NUCLEOTIDE SEQUENCE [LARGE SCALE GENOMIC DNA]</scope>
    <source>
        <strain evidence="6">cv. Yugu1</strain>
    </source>
</reference>
<dbReference type="GO" id="GO:0005886">
    <property type="term" value="C:plasma membrane"/>
    <property type="evidence" value="ECO:0007669"/>
    <property type="project" value="EnsemblPlants"/>
</dbReference>
<dbReference type="PANTHER" id="PTHR22603">
    <property type="entry name" value="CHOLINE/ETHANOALAMINE KINASE"/>
    <property type="match status" value="1"/>
</dbReference>
<evidence type="ECO:0000256" key="3">
    <source>
        <dbReference type="ARBA" id="ARBA00038874"/>
    </source>
</evidence>
<protein>
    <recommendedName>
        <fullName evidence="3">ethanolamine kinase</fullName>
        <ecNumber evidence="3">2.7.1.82</ecNumber>
    </recommendedName>
</protein>
<dbReference type="AlphaFoldDB" id="K3ZS14"/>
<dbReference type="InterPro" id="IPR011009">
    <property type="entry name" value="Kinase-like_dom_sf"/>
</dbReference>
<dbReference type="GO" id="GO:0005737">
    <property type="term" value="C:cytoplasm"/>
    <property type="evidence" value="ECO:0000318"/>
    <property type="project" value="GO_Central"/>
</dbReference>
<feature type="compositionally biased region" description="Polar residues" evidence="4">
    <location>
        <begin position="24"/>
        <end position="33"/>
    </location>
</feature>
<dbReference type="EMBL" id="AGNK02001106">
    <property type="status" value="NOT_ANNOTATED_CDS"/>
    <property type="molecule type" value="Genomic_DNA"/>
</dbReference>
<dbReference type="GO" id="GO:0006646">
    <property type="term" value="P:phosphatidylethanolamine biosynthetic process"/>
    <property type="evidence" value="ECO:0000318"/>
    <property type="project" value="GO_Central"/>
</dbReference>
<evidence type="ECO:0000313" key="5">
    <source>
        <dbReference type="EnsemblPlants" id="KQL24638"/>
    </source>
</evidence>
<comment type="pathway">
    <text evidence="1">Phospholipid metabolism; phosphatidylethanolamine biosynthesis; phosphatidylethanolamine from ethanolamine: step 1/3.</text>
</comment>
<dbReference type="PANTHER" id="PTHR22603:SF66">
    <property type="entry name" value="ETHANOLAMINE KINASE"/>
    <property type="match status" value="1"/>
</dbReference>
<feature type="region of interest" description="Disordered" evidence="4">
    <location>
        <begin position="164"/>
        <end position="187"/>
    </location>
</feature>
<evidence type="ECO:0000256" key="2">
    <source>
        <dbReference type="ARBA" id="ARBA00038211"/>
    </source>
</evidence>
<feature type="compositionally biased region" description="Low complexity" evidence="4">
    <location>
        <begin position="1"/>
        <end position="18"/>
    </location>
</feature>
<dbReference type="ExpressionAtlas" id="K3ZS14">
    <property type="expression patterns" value="baseline"/>
</dbReference>
<dbReference type="Proteomes" id="UP000004995">
    <property type="component" value="Unassembled WGS sequence"/>
</dbReference>
<comment type="similarity">
    <text evidence="2">Belongs to the choline/ethanolamine kinase family.</text>
</comment>
<keyword evidence="6" id="KW-1185">Reference proteome</keyword>
<dbReference type="EC" id="2.7.1.82" evidence="3"/>
<proteinExistence type="inferred from homology"/>
<dbReference type="SUPFAM" id="SSF56112">
    <property type="entry name" value="Protein kinase-like (PK-like)"/>
    <property type="match status" value="1"/>
</dbReference>
<evidence type="ECO:0000313" key="6">
    <source>
        <dbReference type="Proteomes" id="UP000004995"/>
    </source>
</evidence>
<sequence length="556" mass="61550">MRGKPPGAAPARAQRAKCQPPPTQKNRSGQRTGGQKRNRMPGPHNDVTPDPAKAKISAVQRPRRPPVGPATAQARAQWDSRARHAVGQEDGPTGSTSDRAKPTWPGPATRRDASGRYIVRPVLGRSVTAPARSFLTFLPPLAFSLYRAGVEGVGETSRECARSMGSEGRGWNGAAAGSGDGVGGREEKPTTTAAVAAGAPADVPTSAASVDITLPLPEMTPRIIGLCKELVKGWSSLDSSCFSIETVSGGITNLLLKVSVKEDTDNEFSVTVRLYGPNTDLVIDRKRELQAIPYLSAAGFGARLLGIFENGVVQSFINARTLSPADMREPRIAAEIAKELHRFHQVDIPGPKEPQLWDDIFKFLKKASALKFKDNEKQKRYETISFTEIQDEVQELKDLSDLLHAPLVFAHNDLLSGNLMLNDSEGKLYFIDFEYGSYSYRGYDIANHFNEYAGFDCDYNMYPDKDVQYHFFRNYLQPDKPSEVRAQDLEALYVETNTFRLASHIYWALWALIQANVSPIDFDYLGYFFLRYGEYKKQRESCISLAQGFLSELRNG</sequence>
<dbReference type="GO" id="GO:0004305">
    <property type="term" value="F:ethanolamine kinase activity"/>
    <property type="evidence" value="ECO:0000318"/>
    <property type="project" value="GO_Central"/>
</dbReference>
<dbReference type="InParanoid" id="K3ZS14"/>
<dbReference type="Gene3D" id="3.30.200.20">
    <property type="entry name" value="Phosphorylase Kinase, domain 1"/>
    <property type="match status" value="1"/>
</dbReference>
<name>K3ZS14_SETIT</name>
<dbReference type="Pfam" id="PF01633">
    <property type="entry name" value="Choline_kinase"/>
    <property type="match status" value="1"/>
</dbReference>
<dbReference type="OMA" id="EAPYYKI"/>
<evidence type="ECO:0000256" key="4">
    <source>
        <dbReference type="SAM" id="MobiDB-lite"/>
    </source>
</evidence>
<accession>K3ZS14</accession>
<dbReference type="Gramene" id="KQL24638">
    <property type="protein sequence ID" value="KQL24638"/>
    <property type="gene ID" value="SETIT_029394mg"/>
</dbReference>
<dbReference type="eggNOG" id="KOG4720">
    <property type="taxonomic scope" value="Eukaryota"/>
</dbReference>
<dbReference type="FunCoup" id="K3ZS14">
    <property type="interactions" value="2530"/>
</dbReference>
<dbReference type="EnsemblPlants" id="KQL24638">
    <property type="protein sequence ID" value="KQL24638"/>
    <property type="gene ID" value="SETIT_029394mg"/>
</dbReference>
<organism evidence="5 6">
    <name type="scientific">Setaria italica</name>
    <name type="common">Foxtail millet</name>
    <name type="synonym">Panicum italicum</name>
    <dbReference type="NCBI Taxonomy" id="4555"/>
    <lineage>
        <taxon>Eukaryota</taxon>
        <taxon>Viridiplantae</taxon>
        <taxon>Streptophyta</taxon>
        <taxon>Embryophyta</taxon>
        <taxon>Tracheophyta</taxon>
        <taxon>Spermatophyta</taxon>
        <taxon>Magnoliopsida</taxon>
        <taxon>Liliopsida</taxon>
        <taxon>Poales</taxon>
        <taxon>Poaceae</taxon>
        <taxon>PACMAD clade</taxon>
        <taxon>Panicoideae</taxon>
        <taxon>Panicodae</taxon>
        <taxon>Paniceae</taxon>
        <taxon>Cenchrinae</taxon>
        <taxon>Setaria</taxon>
    </lineage>
</organism>
<evidence type="ECO:0000256" key="1">
    <source>
        <dbReference type="ARBA" id="ARBA00037883"/>
    </source>
</evidence>
<dbReference type="CDD" id="cd05157">
    <property type="entry name" value="ETNK_euk"/>
    <property type="match status" value="1"/>
</dbReference>
<reference evidence="5" key="2">
    <citation type="submission" date="2018-08" db="UniProtKB">
        <authorList>
            <consortium name="EnsemblPlants"/>
        </authorList>
    </citation>
    <scope>IDENTIFICATION</scope>
    <source>
        <strain evidence="5">Yugu1</strain>
    </source>
</reference>
<dbReference type="Gene3D" id="3.90.1200.10">
    <property type="match status" value="1"/>
</dbReference>
<feature type="compositionally biased region" description="Gly residues" evidence="4">
    <location>
        <begin position="167"/>
        <end position="182"/>
    </location>
</feature>
<feature type="region of interest" description="Disordered" evidence="4">
    <location>
        <begin position="1"/>
        <end position="111"/>
    </location>
</feature>
<dbReference type="STRING" id="4555.K3ZS14"/>